<dbReference type="SUPFAM" id="SSF50249">
    <property type="entry name" value="Nucleic acid-binding proteins"/>
    <property type="match status" value="1"/>
</dbReference>
<dbReference type="GO" id="GO:0043138">
    <property type="term" value="F:3'-5' DNA helicase activity"/>
    <property type="evidence" value="ECO:0007669"/>
    <property type="project" value="UniProtKB-EC"/>
</dbReference>
<evidence type="ECO:0000259" key="19">
    <source>
        <dbReference type="PROSITE" id="PS51194"/>
    </source>
</evidence>
<name>Q2IW56_RHOP2</name>
<dbReference type="STRING" id="316058.RPB_2852"/>
<dbReference type="PANTHER" id="PTHR47964">
    <property type="entry name" value="ATP-DEPENDENT DNA HELICASE HOMOLOG RECG, CHLOROPLASTIC"/>
    <property type="match status" value="1"/>
</dbReference>
<evidence type="ECO:0000256" key="17">
    <source>
        <dbReference type="SAM" id="MobiDB-lite"/>
    </source>
</evidence>
<evidence type="ECO:0000256" key="16">
    <source>
        <dbReference type="ARBA" id="ARBA00049819"/>
    </source>
</evidence>
<dbReference type="EMBL" id="CP000250">
    <property type="protein sequence ID" value="ABD07554.1"/>
    <property type="molecule type" value="Genomic_DNA"/>
</dbReference>
<feature type="region of interest" description="Disordered" evidence="17">
    <location>
        <begin position="1"/>
        <end position="26"/>
    </location>
</feature>
<keyword evidence="9" id="KW-0233">DNA recombination</keyword>
<dbReference type="eggNOG" id="COG1200">
    <property type="taxonomic scope" value="Bacteria"/>
</dbReference>
<evidence type="ECO:0000313" key="20">
    <source>
        <dbReference type="EMBL" id="ABD07554.1"/>
    </source>
</evidence>
<dbReference type="HOGENOM" id="CLU_005122_7_1_5"/>
<evidence type="ECO:0000256" key="11">
    <source>
        <dbReference type="ARBA" id="ARBA00023235"/>
    </source>
</evidence>
<dbReference type="NCBIfam" id="NF008164">
    <property type="entry name" value="PRK10917.1-2"/>
    <property type="match status" value="1"/>
</dbReference>
<dbReference type="PROSITE" id="PS51192">
    <property type="entry name" value="HELICASE_ATP_BIND_1"/>
    <property type="match status" value="1"/>
</dbReference>
<comment type="catalytic activity">
    <reaction evidence="12">
        <text>Couples ATP hydrolysis with the unwinding of duplex DNA by translocating in the 3'-5' direction.</text>
        <dbReference type="EC" id="5.6.2.4"/>
    </reaction>
</comment>
<dbReference type="SUPFAM" id="SSF52540">
    <property type="entry name" value="P-loop containing nucleoside triphosphate hydrolases"/>
    <property type="match status" value="2"/>
</dbReference>
<dbReference type="GO" id="GO:0006281">
    <property type="term" value="P:DNA repair"/>
    <property type="evidence" value="ECO:0007669"/>
    <property type="project" value="UniProtKB-KW"/>
</dbReference>
<gene>
    <name evidence="20" type="ordered locus">RPB_2852</name>
</gene>
<sequence>MSARRGALQLAQNASKAAGHIRPNRAGPMRPALLNPLFAPVTGLTGVGPKQDKLFRYLLDRDDTPRLADLLLHLPVSVIDRRSRPKIRDAQPGTVVTLEVTVDRHRPPPPGRSRAPYLVYASDETGDVILTFFRAKPEFVEKLLPVGAKRYVSGTGQLYDGTLQIVHPDRVVDEEGFAKLPKIDPVYPLTEGLAIGSLRRAVAQALTRLPALPEWISPEVLRRCSFPAFAEALQRVHIPHEPTDILPDGPFWSRLAYDELLAGQLALALVRAQLRRPAGTRNAGDGRLRHKIIDALPYALTASQQAAAAAIAEDLQQPVRMLRLLQGDVGSGKTVVALLAAAAVAEAGKQAALMAPTEILARQHIKTIAPLAERAGMQVAILTGREKGKERRDLLARLEAGEIDFLVGTHALIQDDVTYNSLALAVVDEQHRFGVRERLALTSKGDAVDVLVLSATPIPRTLVLTYFGDMDVSELREKPAGRQPIDTRALSDTRLPEVIDGIGRAIAAGKRVYWICPLVEESENVKLTDAEQRYESLRQRFGDQQVGLVHGRMKGADKDRVMAQFAGGEISVLVATTVVEVGVDVPEASIMVIENAERFGLAQLHQLRGRIGRGSEASTCLLLYKEPLGEMSAARLRVIRETADGFRIAEEDLKLRGEGDVLGTRQSGLPGYRIARSEVHGQLITQARDEALRILEDNPKLEGPSGEALRCLLYLYERDEAIPLLGAG</sequence>
<dbReference type="KEGG" id="rpb:RPB_2852"/>
<dbReference type="PROSITE" id="PS51194">
    <property type="entry name" value="HELICASE_CTER"/>
    <property type="match status" value="1"/>
</dbReference>
<reference evidence="20 21" key="1">
    <citation type="submission" date="2006-01" db="EMBL/GenBank/DDBJ databases">
        <title>Complete sequence of Rhodopseudomonas palustris HaA2.</title>
        <authorList>
            <consortium name="US DOE Joint Genome Institute"/>
            <person name="Copeland A."/>
            <person name="Lucas S."/>
            <person name="Lapidus A."/>
            <person name="Barry K."/>
            <person name="Detter J.C."/>
            <person name="Glavina T."/>
            <person name="Hammon N."/>
            <person name="Israni S."/>
            <person name="Pitluck S."/>
            <person name="Chain P."/>
            <person name="Malfatti S."/>
            <person name="Shin M."/>
            <person name="Vergez L."/>
            <person name="Schmutz J."/>
            <person name="Larimer F."/>
            <person name="Land M."/>
            <person name="Hauser L."/>
            <person name="Pelletier D.A."/>
            <person name="Kyrpides N."/>
            <person name="Anderson I."/>
            <person name="Oda Y."/>
            <person name="Harwood C.S."/>
            <person name="Richardson P."/>
        </authorList>
    </citation>
    <scope>NUCLEOTIDE SEQUENCE [LARGE SCALE GENOMIC DNA]</scope>
    <source>
        <strain evidence="20 21">HaA2</strain>
    </source>
</reference>
<dbReference type="Pfam" id="PF00270">
    <property type="entry name" value="DEAD"/>
    <property type="match status" value="1"/>
</dbReference>
<keyword evidence="11" id="KW-0413">Isomerase</keyword>
<dbReference type="Pfam" id="PF19833">
    <property type="entry name" value="RecG_dom3_C"/>
    <property type="match status" value="1"/>
</dbReference>
<dbReference type="Gene3D" id="2.40.50.140">
    <property type="entry name" value="Nucleic acid-binding proteins"/>
    <property type="match status" value="1"/>
</dbReference>
<dbReference type="InterPro" id="IPR001650">
    <property type="entry name" value="Helicase_C-like"/>
</dbReference>
<evidence type="ECO:0000256" key="5">
    <source>
        <dbReference type="ARBA" id="ARBA00022801"/>
    </source>
</evidence>
<dbReference type="InterPro" id="IPR033454">
    <property type="entry name" value="RecG_wedge"/>
</dbReference>
<keyword evidence="5 20" id="KW-0378">Hydrolase</keyword>
<keyword evidence="8" id="KW-0238">DNA-binding</keyword>
<dbReference type="Gene3D" id="3.40.50.300">
    <property type="entry name" value="P-loop containing nucleotide triphosphate hydrolases"/>
    <property type="match status" value="2"/>
</dbReference>
<dbReference type="GO" id="GO:0016887">
    <property type="term" value="F:ATP hydrolysis activity"/>
    <property type="evidence" value="ECO:0007669"/>
    <property type="project" value="RHEA"/>
</dbReference>
<keyword evidence="6 20" id="KW-0347">Helicase</keyword>
<dbReference type="GO" id="GO:0006310">
    <property type="term" value="P:DNA recombination"/>
    <property type="evidence" value="ECO:0007669"/>
    <property type="project" value="UniProtKB-KW"/>
</dbReference>
<dbReference type="AlphaFoldDB" id="Q2IW56"/>
<evidence type="ECO:0000256" key="8">
    <source>
        <dbReference type="ARBA" id="ARBA00023125"/>
    </source>
</evidence>
<dbReference type="Proteomes" id="UP000008809">
    <property type="component" value="Chromosome"/>
</dbReference>
<dbReference type="InterPro" id="IPR045562">
    <property type="entry name" value="RecG_dom3_C"/>
</dbReference>
<evidence type="ECO:0000256" key="9">
    <source>
        <dbReference type="ARBA" id="ARBA00023172"/>
    </source>
</evidence>
<evidence type="ECO:0000256" key="7">
    <source>
        <dbReference type="ARBA" id="ARBA00022840"/>
    </source>
</evidence>
<proteinExistence type="inferred from homology"/>
<dbReference type="FunFam" id="3.40.50.300:FF:000391">
    <property type="entry name" value="ATP-dependent DNA helicase RecG"/>
    <property type="match status" value="1"/>
</dbReference>
<comment type="similarity">
    <text evidence="1">Belongs to the helicase family. RecG subfamily.</text>
</comment>
<keyword evidence="10" id="KW-0234">DNA repair</keyword>
<evidence type="ECO:0000256" key="3">
    <source>
        <dbReference type="ARBA" id="ARBA00022741"/>
    </source>
</evidence>
<evidence type="ECO:0000256" key="2">
    <source>
        <dbReference type="ARBA" id="ARBA00017846"/>
    </source>
</evidence>
<evidence type="ECO:0000313" key="21">
    <source>
        <dbReference type="Proteomes" id="UP000008809"/>
    </source>
</evidence>
<dbReference type="InterPro" id="IPR027417">
    <property type="entry name" value="P-loop_NTPase"/>
</dbReference>
<dbReference type="EC" id="5.6.2.4" evidence="13"/>
<feature type="domain" description="Helicase C-terminal" evidence="19">
    <location>
        <begin position="494"/>
        <end position="654"/>
    </location>
</feature>
<evidence type="ECO:0000256" key="6">
    <source>
        <dbReference type="ARBA" id="ARBA00022806"/>
    </source>
</evidence>
<dbReference type="GO" id="GO:0003677">
    <property type="term" value="F:DNA binding"/>
    <property type="evidence" value="ECO:0007669"/>
    <property type="project" value="UniProtKB-KW"/>
</dbReference>
<evidence type="ECO:0000256" key="4">
    <source>
        <dbReference type="ARBA" id="ARBA00022763"/>
    </source>
</evidence>
<evidence type="ECO:0000256" key="12">
    <source>
        <dbReference type="ARBA" id="ARBA00034617"/>
    </source>
</evidence>
<dbReference type="GO" id="GO:0005524">
    <property type="term" value="F:ATP binding"/>
    <property type="evidence" value="ECO:0007669"/>
    <property type="project" value="UniProtKB-KW"/>
</dbReference>
<comment type="catalytic activity">
    <reaction evidence="14">
        <text>ATP + H2O = ADP + phosphate + H(+)</text>
        <dbReference type="Rhea" id="RHEA:13065"/>
        <dbReference type="ChEBI" id="CHEBI:15377"/>
        <dbReference type="ChEBI" id="CHEBI:15378"/>
        <dbReference type="ChEBI" id="CHEBI:30616"/>
        <dbReference type="ChEBI" id="CHEBI:43474"/>
        <dbReference type="ChEBI" id="CHEBI:456216"/>
        <dbReference type="EC" id="5.6.2.4"/>
    </reaction>
</comment>
<evidence type="ECO:0000256" key="10">
    <source>
        <dbReference type="ARBA" id="ARBA00023204"/>
    </source>
</evidence>
<keyword evidence="3" id="KW-0547">Nucleotide-binding</keyword>
<evidence type="ECO:0000256" key="14">
    <source>
        <dbReference type="ARBA" id="ARBA00048988"/>
    </source>
</evidence>
<dbReference type="CDD" id="cd04488">
    <property type="entry name" value="RecG_wedge_OBF"/>
    <property type="match status" value="1"/>
</dbReference>
<dbReference type="InterPro" id="IPR012340">
    <property type="entry name" value="NA-bd_OB-fold"/>
</dbReference>
<keyword evidence="21" id="KW-1185">Reference proteome</keyword>
<evidence type="ECO:0000259" key="18">
    <source>
        <dbReference type="PROSITE" id="PS51192"/>
    </source>
</evidence>
<keyword evidence="4" id="KW-0227">DNA damage</keyword>
<dbReference type="NCBIfam" id="NF008168">
    <property type="entry name" value="PRK10917.2-2"/>
    <property type="match status" value="1"/>
</dbReference>
<evidence type="ECO:0000256" key="1">
    <source>
        <dbReference type="ARBA" id="ARBA00007504"/>
    </source>
</evidence>
<dbReference type="InterPro" id="IPR047112">
    <property type="entry name" value="RecG/Mfd"/>
</dbReference>
<dbReference type="SMART" id="SM00487">
    <property type="entry name" value="DEXDc"/>
    <property type="match status" value="1"/>
</dbReference>
<evidence type="ECO:0000256" key="13">
    <source>
        <dbReference type="ARBA" id="ARBA00034808"/>
    </source>
</evidence>
<evidence type="ECO:0000256" key="15">
    <source>
        <dbReference type="ARBA" id="ARBA00049803"/>
    </source>
</evidence>
<dbReference type="InterPro" id="IPR014001">
    <property type="entry name" value="Helicase_ATP-bd"/>
</dbReference>
<dbReference type="PANTHER" id="PTHR47964:SF1">
    <property type="entry name" value="ATP-DEPENDENT DNA HELICASE HOMOLOG RECG, CHLOROPLASTIC"/>
    <property type="match status" value="1"/>
</dbReference>
<dbReference type="InterPro" id="IPR011545">
    <property type="entry name" value="DEAD/DEAH_box_helicase_dom"/>
</dbReference>
<feature type="domain" description="Helicase ATP-binding" evidence="18">
    <location>
        <begin position="314"/>
        <end position="475"/>
    </location>
</feature>
<dbReference type="SMART" id="SM00490">
    <property type="entry name" value="HELICc"/>
    <property type="match status" value="1"/>
</dbReference>
<organism evidence="20 21">
    <name type="scientific">Rhodopseudomonas palustris (strain HaA2)</name>
    <dbReference type="NCBI Taxonomy" id="316058"/>
    <lineage>
        <taxon>Bacteria</taxon>
        <taxon>Pseudomonadati</taxon>
        <taxon>Pseudomonadota</taxon>
        <taxon>Alphaproteobacteria</taxon>
        <taxon>Hyphomicrobiales</taxon>
        <taxon>Nitrobacteraceae</taxon>
        <taxon>Rhodopseudomonas</taxon>
    </lineage>
</organism>
<protein>
    <recommendedName>
        <fullName evidence="2">ATP-dependent DNA helicase RecG</fullName>
        <ecNumber evidence="13">5.6.2.4</ecNumber>
    </recommendedName>
    <alternativeName>
        <fullName evidence="15">DNA branch migration protein RecG</fullName>
    </alternativeName>
    <alternativeName>
        <fullName evidence="16">Probable DNA 3'-5' helicase RecG</fullName>
    </alternativeName>
</protein>
<keyword evidence="7" id="KW-0067">ATP-binding</keyword>
<accession>Q2IW56</accession>
<dbReference type="Pfam" id="PF00271">
    <property type="entry name" value="Helicase_C"/>
    <property type="match status" value="1"/>
</dbReference>
<dbReference type="Pfam" id="PF17191">
    <property type="entry name" value="RecG_wedge"/>
    <property type="match status" value="1"/>
</dbReference>